<organism evidence="1 2">
    <name type="scientific">Leptospira noguchii serovar Panama str. CZ214</name>
    <dbReference type="NCBI Taxonomy" id="1001595"/>
    <lineage>
        <taxon>Bacteria</taxon>
        <taxon>Pseudomonadati</taxon>
        <taxon>Spirochaetota</taxon>
        <taxon>Spirochaetia</taxon>
        <taxon>Leptospirales</taxon>
        <taxon>Leptospiraceae</taxon>
        <taxon>Leptospira</taxon>
    </lineage>
</organism>
<comment type="caution">
    <text evidence="1">The sequence shown here is derived from an EMBL/GenBank/DDBJ whole genome shotgun (WGS) entry which is preliminary data.</text>
</comment>
<name>T0FTW9_9LEPT</name>
<sequence>MRKRLRRDEQIEFRKRFCFQSILNLFIGAESAVRRTPDSPNFLRRIYV</sequence>
<dbReference type="EMBL" id="AKWY02000010">
    <property type="protein sequence ID" value="EQA72995.1"/>
    <property type="molecule type" value="Genomic_DNA"/>
</dbReference>
<dbReference type="AlphaFoldDB" id="T0FTW9"/>
<evidence type="ECO:0000313" key="1">
    <source>
        <dbReference type="EMBL" id="EQA72995.1"/>
    </source>
</evidence>
<accession>T0FTW9</accession>
<gene>
    <name evidence="1" type="ORF">LEP1GSC059_1440</name>
</gene>
<evidence type="ECO:0000313" key="2">
    <source>
        <dbReference type="Proteomes" id="UP000015442"/>
    </source>
</evidence>
<protein>
    <submittedName>
        <fullName evidence="1">Uncharacterized protein</fullName>
    </submittedName>
</protein>
<proteinExistence type="predicted"/>
<reference evidence="1 2" key="1">
    <citation type="submission" date="2013-05" db="EMBL/GenBank/DDBJ databases">
        <authorList>
            <person name="Harkins D.M."/>
            <person name="Durkin A.S."/>
            <person name="Brinkac L.M."/>
            <person name="Haft D.H."/>
            <person name="Selengut J.D."/>
            <person name="Sanka R."/>
            <person name="DePew J."/>
            <person name="Purushe J."/>
            <person name="Hartskeerl R.A."/>
            <person name="Ahmed A."/>
            <person name="van der Linden H."/>
            <person name="Goris M.G.A."/>
            <person name="Vinetz J.M."/>
            <person name="Sutton G.G."/>
            <person name="Nierman W.C."/>
            <person name="Fouts D.E."/>
        </authorList>
    </citation>
    <scope>NUCLEOTIDE SEQUENCE [LARGE SCALE GENOMIC DNA]</scope>
    <source>
        <strain evidence="1 2">CZ214</strain>
    </source>
</reference>
<dbReference type="Proteomes" id="UP000015442">
    <property type="component" value="Unassembled WGS sequence"/>
</dbReference>